<keyword evidence="4" id="KW-1133">Transmembrane helix</keyword>
<dbReference type="SMART" id="SM00387">
    <property type="entry name" value="HATPase_c"/>
    <property type="match status" value="1"/>
</dbReference>
<reference evidence="6 7" key="1">
    <citation type="journal article" date="2014" name="Genome Announc.">
        <title>Draft genome sequences of eight enterohepatic helicobacter species isolated from both laboratory and wild rodents.</title>
        <authorList>
            <person name="Sheh A."/>
            <person name="Shen Z."/>
            <person name="Fox J.G."/>
        </authorList>
    </citation>
    <scope>NUCLEOTIDE SEQUENCE [LARGE SCALE GENOMIC DNA]</scope>
    <source>
        <strain evidence="6 7">MIT 09-6949</strain>
    </source>
</reference>
<evidence type="ECO:0000256" key="2">
    <source>
        <dbReference type="ARBA" id="ARBA00012438"/>
    </source>
</evidence>
<dbReference type="InterPro" id="IPR036097">
    <property type="entry name" value="HisK_dim/P_sf"/>
</dbReference>
<accession>A0A4U8TCP6</accession>
<dbReference type="EMBL" id="JRPR02000001">
    <property type="protein sequence ID" value="TLD97725.1"/>
    <property type="molecule type" value="Genomic_DNA"/>
</dbReference>
<comment type="catalytic activity">
    <reaction evidence="1">
        <text>ATP + protein L-histidine = ADP + protein N-phospho-L-histidine.</text>
        <dbReference type="EC" id="2.7.13.3"/>
    </reaction>
</comment>
<evidence type="ECO:0000256" key="4">
    <source>
        <dbReference type="SAM" id="Phobius"/>
    </source>
</evidence>
<protein>
    <recommendedName>
        <fullName evidence="2">histidine kinase</fullName>
        <ecNumber evidence="2">2.7.13.3</ecNumber>
    </recommendedName>
</protein>
<keyword evidence="4" id="KW-0812">Transmembrane</keyword>
<dbReference type="Gene3D" id="1.10.287.130">
    <property type="match status" value="1"/>
</dbReference>
<dbReference type="SUPFAM" id="SSF55874">
    <property type="entry name" value="ATPase domain of HSP90 chaperone/DNA topoisomerase II/histidine kinase"/>
    <property type="match status" value="1"/>
</dbReference>
<dbReference type="Pfam" id="PF02518">
    <property type="entry name" value="HATPase_c"/>
    <property type="match status" value="1"/>
</dbReference>
<dbReference type="STRING" id="1677920.LS71_03900"/>
<dbReference type="Proteomes" id="UP000029733">
    <property type="component" value="Unassembled WGS sequence"/>
</dbReference>
<evidence type="ECO:0000256" key="3">
    <source>
        <dbReference type="ARBA" id="ARBA00022553"/>
    </source>
</evidence>
<dbReference type="InterPro" id="IPR003594">
    <property type="entry name" value="HATPase_dom"/>
</dbReference>
<dbReference type="EC" id="2.7.13.3" evidence="2"/>
<keyword evidence="4" id="KW-0472">Membrane</keyword>
<evidence type="ECO:0000259" key="5">
    <source>
        <dbReference type="PROSITE" id="PS50109"/>
    </source>
</evidence>
<sequence>MRNVLLHFINKTSFQAQTTILVWIIVVGFALVASVGLLALMGLKSEFDINAPQNYNMHTLNLLNKTHNISPESLPELLAMWEQYKMYNLTKKQDMPISQLRKWYAKTFKPQDYEHIQHLLAKEQMIIESIDEAFISFNVENITGLLEEQILNSFDIAYFDKDITDSLYANTFIVLAIFMFIVIATIIILALSIRQSINTNHLLLKQLVDSKTKELQTLNANLQKSIEYEVEQNRQKDLIMYQQARLASMGEMIQNIAHQWRQPLNSLMVLIQSFKSKVLQKKLDDDFVLQQTQYGMKIATEMSNTIENFRNFFRPDTNTEPFELAQSIADSIELLKEQLKEYAIRVDVQIKAPHIKINGYQNSFTQVILILINNAIDALTLQMQQDSNFKHPLIEISLDKLGYNTTLCVRDNAGGIHLADKTKVFEPYFTTKHKSVGTGVGLYMAKQIIERQLNGSIDVSNQQWGNGYFGAAFIIQIPTQKD</sequence>
<feature type="transmembrane region" description="Helical" evidence="4">
    <location>
        <begin position="20"/>
        <end position="43"/>
    </location>
</feature>
<dbReference type="GO" id="GO:0000155">
    <property type="term" value="F:phosphorelay sensor kinase activity"/>
    <property type="evidence" value="ECO:0007669"/>
    <property type="project" value="InterPro"/>
</dbReference>
<organism evidence="6 7">
    <name type="scientific">Helicobacter jaachi</name>
    <dbReference type="NCBI Taxonomy" id="1677920"/>
    <lineage>
        <taxon>Bacteria</taxon>
        <taxon>Pseudomonadati</taxon>
        <taxon>Campylobacterota</taxon>
        <taxon>Epsilonproteobacteria</taxon>
        <taxon>Campylobacterales</taxon>
        <taxon>Helicobacteraceae</taxon>
        <taxon>Helicobacter</taxon>
    </lineage>
</organism>
<comment type="caution">
    <text evidence="6">The sequence shown here is derived from an EMBL/GenBank/DDBJ whole genome shotgun (WGS) entry which is preliminary data.</text>
</comment>
<dbReference type="PANTHER" id="PTHR43065">
    <property type="entry name" value="SENSOR HISTIDINE KINASE"/>
    <property type="match status" value="1"/>
</dbReference>
<dbReference type="Gene3D" id="3.30.565.10">
    <property type="entry name" value="Histidine kinase-like ATPase, C-terminal domain"/>
    <property type="match status" value="1"/>
</dbReference>
<evidence type="ECO:0000256" key="1">
    <source>
        <dbReference type="ARBA" id="ARBA00000085"/>
    </source>
</evidence>
<feature type="domain" description="Histidine kinase" evidence="5">
    <location>
        <begin position="255"/>
        <end position="481"/>
    </location>
</feature>
<dbReference type="InterPro" id="IPR003661">
    <property type="entry name" value="HisK_dim/P_dom"/>
</dbReference>
<keyword evidence="6" id="KW-0418">Kinase</keyword>
<dbReference type="PANTHER" id="PTHR43065:SF42">
    <property type="entry name" value="TWO-COMPONENT SENSOR PPRA"/>
    <property type="match status" value="1"/>
</dbReference>
<evidence type="ECO:0000313" key="6">
    <source>
        <dbReference type="EMBL" id="TLD97725.1"/>
    </source>
</evidence>
<dbReference type="InterPro" id="IPR005467">
    <property type="entry name" value="His_kinase_dom"/>
</dbReference>
<dbReference type="CDD" id="cd00082">
    <property type="entry name" value="HisKA"/>
    <property type="match status" value="1"/>
</dbReference>
<feature type="transmembrane region" description="Helical" evidence="4">
    <location>
        <begin position="167"/>
        <end position="193"/>
    </location>
</feature>
<dbReference type="PRINTS" id="PR00344">
    <property type="entry name" value="BCTRLSENSOR"/>
</dbReference>
<gene>
    <name evidence="6" type="ORF">LS71_003050</name>
</gene>
<dbReference type="PROSITE" id="PS50109">
    <property type="entry name" value="HIS_KIN"/>
    <property type="match status" value="1"/>
</dbReference>
<proteinExistence type="predicted"/>
<name>A0A4U8TCP6_9HELI</name>
<dbReference type="OrthoDB" id="9799273at2"/>
<dbReference type="InterPro" id="IPR004358">
    <property type="entry name" value="Sig_transdc_His_kin-like_C"/>
</dbReference>
<dbReference type="AlphaFoldDB" id="A0A4U8TCP6"/>
<dbReference type="InterPro" id="IPR036890">
    <property type="entry name" value="HATPase_C_sf"/>
</dbReference>
<dbReference type="SUPFAM" id="SSF47384">
    <property type="entry name" value="Homodimeric domain of signal transducing histidine kinase"/>
    <property type="match status" value="1"/>
</dbReference>
<dbReference type="RefSeq" id="WP_034353915.1">
    <property type="nucleotide sequence ID" value="NZ_JRPR02000001.1"/>
</dbReference>
<evidence type="ECO:0000313" key="7">
    <source>
        <dbReference type="Proteomes" id="UP000029733"/>
    </source>
</evidence>
<keyword evidence="6" id="KW-0808">Transferase</keyword>
<keyword evidence="7" id="KW-1185">Reference proteome</keyword>
<keyword evidence="3" id="KW-0597">Phosphoprotein</keyword>